<keyword evidence="3" id="KW-1185">Reference proteome</keyword>
<protein>
    <submittedName>
        <fullName evidence="2">Uncharacterized protein</fullName>
    </submittedName>
</protein>
<reference evidence="2" key="1">
    <citation type="submission" date="2021-12" db="EMBL/GenBank/DDBJ databases">
        <authorList>
            <person name="Rodrigo-Torres L."/>
            <person name="Arahal R. D."/>
            <person name="Lucena T."/>
        </authorList>
    </citation>
    <scope>NUCLEOTIDE SEQUENCE</scope>
    <source>
        <strain evidence="2">CECT 8267</strain>
    </source>
</reference>
<evidence type="ECO:0000313" key="3">
    <source>
        <dbReference type="Proteomes" id="UP000838100"/>
    </source>
</evidence>
<proteinExistence type="predicted"/>
<evidence type="ECO:0000313" key="2">
    <source>
        <dbReference type="EMBL" id="CAH0992350.1"/>
    </source>
</evidence>
<dbReference type="EMBL" id="CAKLPX010000003">
    <property type="protein sequence ID" value="CAH0992350.1"/>
    <property type="molecule type" value="Genomic_DNA"/>
</dbReference>
<dbReference type="Proteomes" id="UP000838100">
    <property type="component" value="Unassembled WGS sequence"/>
</dbReference>
<keyword evidence="1" id="KW-0472">Membrane</keyword>
<keyword evidence="1" id="KW-0812">Transmembrane</keyword>
<dbReference type="RefSeq" id="WP_237445044.1">
    <property type="nucleotide sequence ID" value="NZ_CAKLPX010000003.1"/>
</dbReference>
<sequence length="95" mass="10884">MMNEQDIDTTVNPKPISRFSRMMNSIHRQSLATLIIFFVLALGFAMQFNSEQVIAEQNVTQYALLSALDFMSTEFIIFYSLLVITAIVLFKKLGR</sequence>
<evidence type="ECO:0000256" key="1">
    <source>
        <dbReference type="SAM" id="Phobius"/>
    </source>
</evidence>
<feature type="transmembrane region" description="Helical" evidence="1">
    <location>
        <begin position="31"/>
        <end position="50"/>
    </location>
</feature>
<organism evidence="2 3">
    <name type="scientific">Sinobacterium norvegicum</name>
    <dbReference type="NCBI Taxonomy" id="1641715"/>
    <lineage>
        <taxon>Bacteria</taxon>
        <taxon>Pseudomonadati</taxon>
        <taxon>Pseudomonadota</taxon>
        <taxon>Gammaproteobacteria</taxon>
        <taxon>Cellvibrionales</taxon>
        <taxon>Spongiibacteraceae</taxon>
        <taxon>Sinobacterium</taxon>
    </lineage>
</organism>
<feature type="transmembrane region" description="Helical" evidence="1">
    <location>
        <begin position="70"/>
        <end position="90"/>
    </location>
</feature>
<keyword evidence="1" id="KW-1133">Transmembrane helix</keyword>
<comment type="caution">
    <text evidence="2">The sequence shown here is derived from an EMBL/GenBank/DDBJ whole genome shotgun (WGS) entry which is preliminary data.</text>
</comment>
<accession>A0ABM9AGL5</accession>
<name>A0ABM9AGL5_9GAMM</name>
<gene>
    <name evidence="2" type="ORF">SIN8267_02469</name>
</gene>